<evidence type="ECO:0000256" key="5">
    <source>
        <dbReference type="ARBA" id="ARBA00023136"/>
    </source>
</evidence>
<comment type="subunit">
    <text evidence="6">HflC and HflK may interact to form a multimeric complex.</text>
</comment>
<dbReference type="Pfam" id="PF01145">
    <property type="entry name" value="Band_7"/>
    <property type="match status" value="1"/>
</dbReference>
<evidence type="ECO:0000256" key="4">
    <source>
        <dbReference type="ARBA" id="ARBA00022989"/>
    </source>
</evidence>
<dbReference type="PANTHER" id="PTHR43327">
    <property type="entry name" value="STOMATIN-LIKE PROTEIN 2, MITOCHONDRIAL"/>
    <property type="match status" value="1"/>
</dbReference>
<comment type="caution">
    <text evidence="10">The sequence shown here is derived from an EMBL/GenBank/DDBJ whole genome shotgun (WGS) entry which is preliminary data.</text>
</comment>
<dbReference type="CDD" id="cd03404">
    <property type="entry name" value="SPFH_HflK"/>
    <property type="match status" value="1"/>
</dbReference>
<evidence type="ECO:0000313" key="11">
    <source>
        <dbReference type="Proteomes" id="UP001165524"/>
    </source>
</evidence>
<sequence length="397" mass="42761">MSWNEPGGQKPRDPWGGGGGNNNQGPPDLDVVIKNLKDKLGGAFGGGNRGGSGQGSSGGAGIIGIVLAVLIVIYGIWAAFQIDSAEQGVVLRFGKLHRVVEPGLNWHLPPFESYHKVNVTQMNSHRVNEEMLTGDTNIVGVTLEVQYRVIDPAAYLLKVANSDTVLRNATDSALRHVVGSKTINAVLSTEREDLRASVQRRLQEYLDEYSTGLLVAAVVLDSTAAPAAVREAFQDVARAREDEDRFKKEAEAYANAVIPEARGRAQRLREESEAYRAEIVDRARGEAERFGKLLTEYTRSPEVTRERLYLETMEEVLGNTSKVLVDVQGGDSLLYLPLDQIMKQHRDPASASGGGASRSSSSGVSSSSSTSSSSTAAGTSGNNASRSLYGRSTREVR</sequence>
<dbReference type="InterPro" id="IPR050710">
    <property type="entry name" value="Band7/mec-2_domain"/>
</dbReference>
<dbReference type="RefSeq" id="WP_246951064.1">
    <property type="nucleotide sequence ID" value="NZ_JALKII010000003.1"/>
</dbReference>
<proteinExistence type="inferred from homology"/>
<name>A0ABT0E6U2_9GAMM</name>
<dbReference type="InterPro" id="IPR020980">
    <property type="entry name" value="Membrane_HflK_N"/>
</dbReference>
<evidence type="ECO:0000256" key="2">
    <source>
        <dbReference type="ARBA" id="ARBA00006971"/>
    </source>
</evidence>
<dbReference type="SUPFAM" id="SSF117892">
    <property type="entry name" value="Band 7/SPFH domain"/>
    <property type="match status" value="1"/>
</dbReference>
<comment type="subcellular location">
    <subcellularLocation>
        <location evidence="1">Membrane</location>
        <topology evidence="1">Single-pass membrane protein</topology>
    </subcellularLocation>
</comment>
<dbReference type="SMART" id="SM00244">
    <property type="entry name" value="PHB"/>
    <property type="match status" value="1"/>
</dbReference>
<evidence type="ECO:0000259" key="9">
    <source>
        <dbReference type="SMART" id="SM00244"/>
    </source>
</evidence>
<dbReference type="NCBIfam" id="TIGR01933">
    <property type="entry name" value="hflK"/>
    <property type="match status" value="1"/>
</dbReference>
<keyword evidence="10" id="KW-0645">Protease</keyword>
<feature type="coiled-coil region" evidence="7">
    <location>
        <begin position="236"/>
        <end position="278"/>
    </location>
</feature>
<keyword evidence="5 6" id="KW-0472">Membrane</keyword>
<dbReference type="Gene3D" id="3.30.479.30">
    <property type="entry name" value="Band 7 domain"/>
    <property type="match status" value="1"/>
</dbReference>
<keyword evidence="7" id="KW-0175">Coiled coil</keyword>
<evidence type="ECO:0000256" key="3">
    <source>
        <dbReference type="ARBA" id="ARBA00022692"/>
    </source>
</evidence>
<feature type="domain" description="Band 7" evidence="9">
    <location>
        <begin position="77"/>
        <end position="237"/>
    </location>
</feature>
<feature type="region of interest" description="Disordered" evidence="8">
    <location>
        <begin position="1"/>
        <end position="30"/>
    </location>
</feature>
<accession>A0ABT0E6U2</accession>
<dbReference type="Proteomes" id="UP001165524">
    <property type="component" value="Unassembled WGS sequence"/>
</dbReference>
<dbReference type="EMBL" id="JALKII010000003">
    <property type="protein sequence ID" value="MCK0537495.1"/>
    <property type="molecule type" value="Genomic_DNA"/>
</dbReference>
<feature type="region of interest" description="Disordered" evidence="8">
    <location>
        <begin position="345"/>
        <end position="397"/>
    </location>
</feature>
<comment type="similarity">
    <text evidence="2 6">Belongs to the band 7/mec-2 family. HflK subfamily.</text>
</comment>
<evidence type="ECO:0000256" key="1">
    <source>
        <dbReference type="ARBA" id="ARBA00004167"/>
    </source>
</evidence>
<keyword evidence="10" id="KW-0378">Hydrolase</keyword>
<gene>
    <name evidence="10" type="primary">hflK</name>
    <name evidence="10" type="ORF">MU846_07200</name>
</gene>
<dbReference type="Pfam" id="PF12221">
    <property type="entry name" value="HflK_N"/>
    <property type="match status" value="1"/>
</dbReference>
<keyword evidence="4 6" id="KW-1133">Transmembrane helix</keyword>
<reference evidence="10" key="1">
    <citation type="submission" date="2022-04" db="EMBL/GenBank/DDBJ databases">
        <title>Alcanivorax sp. CY1518 draft genome sequence.</title>
        <authorList>
            <person name="Zhao G."/>
            <person name="An M."/>
        </authorList>
    </citation>
    <scope>NUCLEOTIDE SEQUENCE</scope>
    <source>
        <strain evidence="10">CY1518</strain>
    </source>
</reference>
<keyword evidence="3 6" id="KW-0812">Transmembrane</keyword>
<keyword evidence="11" id="KW-1185">Reference proteome</keyword>
<feature type="compositionally biased region" description="Low complexity" evidence="8">
    <location>
        <begin position="357"/>
        <end position="385"/>
    </location>
</feature>
<dbReference type="InterPro" id="IPR001107">
    <property type="entry name" value="Band_7"/>
</dbReference>
<evidence type="ECO:0000256" key="7">
    <source>
        <dbReference type="SAM" id="Coils"/>
    </source>
</evidence>
<dbReference type="InterPro" id="IPR036013">
    <property type="entry name" value="Band_7/SPFH_dom_sf"/>
</dbReference>
<dbReference type="PANTHER" id="PTHR43327:SF2">
    <property type="entry name" value="MODULATOR OF FTSH PROTEASE HFLK"/>
    <property type="match status" value="1"/>
</dbReference>
<comment type="function">
    <text evidence="6">HflC and HflK could encode or regulate a protease.</text>
</comment>
<organism evidence="10 11">
    <name type="scientific">Alcanivorax quisquiliarum</name>
    <dbReference type="NCBI Taxonomy" id="2933565"/>
    <lineage>
        <taxon>Bacteria</taxon>
        <taxon>Pseudomonadati</taxon>
        <taxon>Pseudomonadota</taxon>
        <taxon>Gammaproteobacteria</taxon>
        <taxon>Oceanospirillales</taxon>
        <taxon>Alcanivoracaceae</taxon>
        <taxon>Alcanivorax</taxon>
    </lineage>
</organism>
<feature type="transmembrane region" description="Helical" evidence="6">
    <location>
        <begin position="59"/>
        <end position="80"/>
    </location>
</feature>
<evidence type="ECO:0000256" key="8">
    <source>
        <dbReference type="SAM" id="MobiDB-lite"/>
    </source>
</evidence>
<protein>
    <recommendedName>
        <fullName evidence="6">Protein HflK</fullName>
    </recommendedName>
</protein>
<dbReference type="GO" id="GO:0008233">
    <property type="term" value="F:peptidase activity"/>
    <property type="evidence" value="ECO:0007669"/>
    <property type="project" value="UniProtKB-KW"/>
</dbReference>
<dbReference type="GO" id="GO:0006508">
    <property type="term" value="P:proteolysis"/>
    <property type="evidence" value="ECO:0007669"/>
    <property type="project" value="UniProtKB-KW"/>
</dbReference>
<evidence type="ECO:0000313" key="10">
    <source>
        <dbReference type="EMBL" id="MCK0537495.1"/>
    </source>
</evidence>
<dbReference type="InterPro" id="IPR010201">
    <property type="entry name" value="HflK"/>
</dbReference>
<evidence type="ECO:0000256" key="6">
    <source>
        <dbReference type="RuleBase" id="RU364113"/>
    </source>
</evidence>